<dbReference type="EMBL" id="CAJVPU010000376">
    <property type="protein sequence ID" value="CAG8448438.1"/>
    <property type="molecule type" value="Genomic_DNA"/>
</dbReference>
<evidence type="ECO:0000313" key="1">
    <source>
        <dbReference type="EMBL" id="CAG8448438.1"/>
    </source>
</evidence>
<reference evidence="1" key="1">
    <citation type="submission" date="2021-06" db="EMBL/GenBank/DDBJ databases">
        <authorList>
            <person name="Kallberg Y."/>
            <person name="Tangrot J."/>
            <person name="Rosling A."/>
        </authorList>
    </citation>
    <scope>NUCLEOTIDE SEQUENCE</scope>
    <source>
        <strain evidence="1">IL203A</strain>
    </source>
</reference>
<keyword evidence="2" id="KW-1185">Reference proteome</keyword>
<organism evidence="1 2">
    <name type="scientific">Dentiscutata heterogama</name>
    <dbReference type="NCBI Taxonomy" id="1316150"/>
    <lineage>
        <taxon>Eukaryota</taxon>
        <taxon>Fungi</taxon>
        <taxon>Fungi incertae sedis</taxon>
        <taxon>Mucoromycota</taxon>
        <taxon>Glomeromycotina</taxon>
        <taxon>Glomeromycetes</taxon>
        <taxon>Diversisporales</taxon>
        <taxon>Gigasporaceae</taxon>
        <taxon>Dentiscutata</taxon>
    </lineage>
</organism>
<protein>
    <submittedName>
        <fullName evidence="1">7046_t:CDS:1</fullName>
    </submittedName>
</protein>
<name>A0ACA9K2Z9_9GLOM</name>
<proteinExistence type="predicted"/>
<sequence>MTCDNLRNKFEGYYDVDACHNNITDRCPPNLWDPNNLCNGGYYSCGHRTSIMTAFCSLYASQAVKQYLNVTYTITNGSVVNAIAVADFGTDINGENSDRTNMIFGKTNIKCYYNVETGKSPIRFWEHPVIDVLKLGMIIYILSGFLNLIIPFCTYTIYTENDFETEKRKKNSIIVYQSFSKYCIDPNFIEDLNEPPPYDSIFKV</sequence>
<accession>A0ACA9K2Z9</accession>
<dbReference type="Proteomes" id="UP000789702">
    <property type="component" value="Unassembled WGS sequence"/>
</dbReference>
<comment type="caution">
    <text evidence="1">The sequence shown here is derived from an EMBL/GenBank/DDBJ whole genome shotgun (WGS) entry which is preliminary data.</text>
</comment>
<gene>
    <name evidence="1" type="ORF">DHETER_LOCUS703</name>
</gene>
<evidence type="ECO:0000313" key="2">
    <source>
        <dbReference type="Proteomes" id="UP000789702"/>
    </source>
</evidence>